<keyword evidence="3" id="KW-1185">Reference proteome</keyword>
<feature type="region of interest" description="Disordered" evidence="1">
    <location>
        <begin position="346"/>
        <end position="366"/>
    </location>
</feature>
<evidence type="ECO:0000256" key="2">
    <source>
        <dbReference type="SAM" id="SignalP"/>
    </source>
</evidence>
<evidence type="ECO:0000256" key="1">
    <source>
        <dbReference type="SAM" id="MobiDB-lite"/>
    </source>
</evidence>
<evidence type="ECO:0000313" key="3">
    <source>
        <dbReference type="Proteomes" id="UP000887566"/>
    </source>
</evidence>
<accession>A0A914UW75</accession>
<reference evidence="4" key="1">
    <citation type="submission" date="2022-11" db="UniProtKB">
        <authorList>
            <consortium name="WormBaseParasite"/>
        </authorList>
    </citation>
    <scope>IDENTIFICATION</scope>
</reference>
<protein>
    <submittedName>
        <fullName evidence="4">Uncharacterized protein</fullName>
    </submittedName>
</protein>
<dbReference type="Proteomes" id="UP000887566">
    <property type="component" value="Unplaced"/>
</dbReference>
<feature type="chain" id="PRO_5037724194" evidence="2">
    <location>
        <begin position="18"/>
        <end position="366"/>
    </location>
</feature>
<organism evidence="3 4">
    <name type="scientific">Plectus sambesii</name>
    <dbReference type="NCBI Taxonomy" id="2011161"/>
    <lineage>
        <taxon>Eukaryota</taxon>
        <taxon>Metazoa</taxon>
        <taxon>Ecdysozoa</taxon>
        <taxon>Nematoda</taxon>
        <taxon>Chromadorea</taxon>
        <taxon>Plectida</taxon>
        <taxon>Plectina</taxon>
        <taxon>Plectoidea</taxon>
        <taxon>Plectidae</taxon>
        <taxon>Plectus</taxon>
    </lineage>
</organism>
<name>A0A914UW75_9BILA</name>
<keyword evidence="2" id="KW-0732">Signal</keyword>
<evidence type="ECO:0000313" key="4">
    <source>
        <dbReference type="WBParaSite" id="PSAMB.scaffold13129size2418.g35293.t1"/>
    </source>
</evidence>
<dbReference type="WBParaSite" id="PSAMB.scaffold13129size2418.g35293.t1">
    <property type="protein sequence ID" value="PSAMB.scaffold13129size2418.g35293.t1"/>
    <property type="gene ID" value="PSAMB.scaffold13129size2418.g35293"/>
</dbReference>
<proteinExistence type="predicted"/>
<dbReference type="AlphaFoldDB" id="A0A914UW75"/>
<sequence length="366" mass="40745">MIFVRVVFFLLAIFVESEREISANSCFSVADTIQGLNACFEKGFPGDNTLSDAQWERMLPDEEEMKNYQALIKTVLRGGRGRFCNNKVLALYPSISNYIDLQHFQGHFCVIYERNVDPETGYFLRSWGYVVVADDVWSRRDLHHSAPHFQSDGNVLNESAAIFERTQSRTLVMAGASRYAVKGSKSTCQSEYSATDCAHNNNTMFHAVNAAIFEYQANCNHKSCAFIQWHGMAETTCPICSAFVSAGVSNHTAIYEDSRIPAVKLAAAFDGIEGVGRACTPLESACKLVASTNVFGRLVNGVAREDVCTRRSVGASGAFVHVEQRRAARDQWDRWARAIKSAFPVRPSHVPRPAERRHLSAPSNRP</sequence>
<feature type="signal peptide" evidence="2">
    <location>
        <begin position="1"/>
        <end position="17"/>
    </location>
</feature>